<sequence>MSFLHLIQKGKLVVINNFNVPTEITEKLKKILEATSEEIVDITARKLISTTFSNGQIMVICMSKTMAHAWIKLEYFEIDLSFKRVQGDINEFEVNCYNL</sequence>
<dbReference type="AlphaFoldDB" id="A0A397TFE3"/>
<keyword evidence="2" id="KW-1185">Reference proteome</keyword>
<name>A0A397TFE3_9GLOM</name>
<evidence type="ECO:0000313" key="2">
    <source>
        <dbReference type="Proteomes" id="UP000265703"/>
    </source>
</evidence>
<organism evidence="1 2">
    <name type="scientific">Glomus cerebriforme</name>
    <dbReference type="NCBI Taxonomy" id="658196"/>
    <lineage>
        <taxon>Eukaryota</taxon>
        <taxon>Fungi</taxon>
        <taxon>Fungi incertae sedis</taxon>
        <taxon>Mucoromycota</taxon>
        <taxon>Glomeromycotina</taxon>
        <taxon>Glomeromycetes</taxon>
        <taxon>Glomerales</taxon>
        <taxon>Glomeraceae</taxon>
        <taxon>Glomus</taxon>
    </lineage>
</organism>
<evidence type="ECO:0000313" key="1">
    <source>
        <dbReference type="EMBL" id="RIA93594.1"/>
    </source>
</evidence>
<dbReference type="EMBL" id="QKYT01000101">
    <property type="protein sequence ID" value="RIA93594.1"/>
    <property type="molecule type" value="Genomic_DNA"/>
</dbReference>
<protein>
    <submittedName>
        <fullName evidence="1">Uncharacterized protein</fullName>
    </submittedName>
</protein>
<reference evidence="1 2" key="1">
    <citation type="submission" date="2018-06" db="EMBL/GenBank/DDBJ databases">
        <title>Comparative genomics reveals the genomic features of Rhizophagus irregularis, R. cerebriforme, R. diaphanum and Gigaspora rosea, and their symbiotic lifestyle signature.</title>
        <authorList>
            <person name="Morin E."/>
            <person name="San Clemente H."/>
            <person name="Chen E.C.H."/>
            <person name="De La Providencia I."/>
            <person name="Hainaut M."/>
            <person name="Kuo A."/>
            <person name="Kohler A."/>
            <person name="Murat C."/>
            <person name="Tang N."/>
            <person name="Roy S."/>
            <person name="Loubradou J."/>
            <person name="Henrissat B."/>
            <person name="Grigoriev I.V."/>
            <person name="Corradi N."/>
            <person name="Roux C."/>
            <person name="Martin F.M."/>
        </authorList>
    </citation>
    <scope>NUCLEOTIDE SEQUENCE [LARGE SCALE GENOMIC DNA]</scope>
    <source>
        <strain evidence="1 2">DAOM 227022</strain>
    </source>
</reference>
<dbReference type="OrthoDB" id="2373690at2759"/>
<dbReference type="Proteomes" id="UP000265703">
    <property type="component" value="Unassembled WGS sequence"/>
</dbReference>
<proteinExistence type="predicted"/>
<accession>A0A397TFE3</accession>
<gene>
    <name evidence="1" type="ORF">C1645_819228</name>
</gene>
<comment type="caution">
    <text evidence="1">The sequence shown here is derived from an EMBL/GenBank/DDBJ whole genome shotgun (WGS) entry which is preliminary data.</text>
</comment>